<sequence length="208" mass="23496">MTTLLLYAVLVGSALGTSYLEDNLNLFARCKREYNAQSTCKKLKLPWLGNRSFQSFLCEFDGTGDLTVLLTGNSYSSFFYQSLVDAGKHKFKKLILAAAPTCLIHKKTLYAEYCRDVADNLPRTLADVKPDIVIINQRYWSLQQFRNPPTDLQNDPLVDALREDWAMISNYTKKIIIIEPASGLPRTTDLLKPIRSNAPHLSAYAMPL</sequence>
<dbReference type="WBParaSite" id="Pan_g6065.t1">
    <property type="protein sequence ID" value="Pan_g6065.t1"/>
    <property type="gene ID" value="Pan_g6065"/>
</dbReference>
<protein>
    <submittedName>
        <fullName evidence="4">SGNH domain-containing protein</fullName>
    </submittedName>
</protein>
<evidence type="ECO:0000259" key="2">
    <source>
        <dbReference type="Pfam" id="PF19040"/>
    </source>
</evidence>
<evidence type="ECO:0000256" key="1">
    <source>
        <dbReference type="SAM" id="SignalP"/>
    </source>
</evidence>
<proteinExistence type="predicted"/>
<organism evidence="3 4">
    <name type="scientific">Panagrellus redivivus</name>
    <name type="common">Microworm</name>
    <dbReference type="NCBI Taxonomy" id="6233"/>
    <lineage>
        <taxon>Eukaryota</taxon>
        <taxon>Metazoa</taxon>
        <taxon>Ecdysozoa</taxon>
        <taxon>Nematoda</taxon>
        <taxon>Chromadorea</taxon>
        <taxon>Rhabditida</taxon>
        <taxon>Tylenchina</taxon>
        <taxon>Panagrolaimomorpha</taxon>
        <taxon>Panagrolaimoidea</taxon>
        <taxon>Panagrolaimidae</taxon>
        <taxon>Panagrellus</taxon>
    </lineage>
</organism>
<evidence type="ECO:0000313" key="3">
    <source>
        <dbReference type="Proteomes" id="UP000492821"/>
    </source>
</evidence>
<feature type="chain" id="PRO_5028916590" evidence="1">
    <location>
        <begin position="17"/>
        <end position="208"/>
    </location>
</feature>
<dbReference type="Proteomes" id="UP000492821">
    <property type="component" value="Unassembled WGS sequence"/>
</dbReference>
<dbReference type="Pfam" id="PF19040">
    <property type="entry name" value="SGNH"/>
    <property type="match status" value="1"/>
</dbReference>
<feature type="signal peptide" evidence="1">
    <location>
        <begin position="1"/>
        <end position="16"/>
    </location>
</feature>
<feature type="domain" description="SGNH" evidence="2">
    <location>
        <begin position="57"/>
        <end position="186"/>
    </location>
</feature>
<reference evidence="4" key="2">
    <citation type="submission" date="2020-10" db="UniProtKB">
        <authorList>
            <consortium name="WormBaseParasite"/>
        </authorList>
    </citation>
    <scope>IDENTIFICATION</scope>
</reference>
<evidence type="ECO:0000313" key="4">
    <source>
        <dbReference type="WBParaSite" id="Pan_g6065.t1"/>
    </source>
</evidence>
<keyword evidence="1" id="KW-0732">Signal</keyword>
<accession>A0A7E4W3T7</accession>
<dbReference type="AlphaFoldDB" id="A0A7E4W3T7"/>
<keyword evidence="3" id="KW-1185">Reference proteome</keyword>
<dbReference type="InterPro" id="IPR043968">
    <property type="entry name" value="SGNH"/>
</dbReference>
<name>A0A7E4W3T7_PANRE</name>
<reference evidence="3" key="1">
    <citation type="journal article" date="2013" name="Genetics">
        <title>The draft genome and transcriptome of Panagrellus redivivus are shaped by the harsh demands of a free-living lifestyle.</title>
        <authorList>
            <person name="Srinivasan J."/>
            <person name="Dillman A.R."/>
            <person name="Macchietto M.G."/>
            <person name="Heikkinen L."/>
            <person name="Lakso M."/>
            <person name="Fracchia K.M."/>
            <person name="Antoshechkin I."/>
            <person name="Mortazavi A."/>
            <person name="Wong G."/>
            <person name="Sternberg P.W."/>
        </authorList>
    </citation>
    <scope>NUCLEOTIDE SEQUENCE [LARGE SCALE GENOMIC DNA]</scope>
    <source>
        <strain evidence="3">MT8872</strain>
    </source>
</reference>